<dbReference type="Proteomes" id="UP000550136">
    <property type="component" value="Unassembled WGS sequence"/>
</dbReference>
<accession>A0A411LJN3</accession>
<proteinExistence type="predicted"/>
<keyword evidence="1" id="KW-0472">Membrane</keyword>
<feature type="transmembrane region" description="Helical" evidence="1">
    <location>
        <begin position="21"/>
        <end position="40"/>
    </location>
</feature>
<dbReference type="EMBL" id="JABEOU010000057">
    <property type="protein sequence ID" value="NNG59559.1"/>
    <property type="molecule type" value="Genomic_DNA"/>
</dbReference>
<evidence type="ECO:0000313" key="5">
    <source>
        <dbReference type="Proteomes" id="UP000550136"/>
    </source>
</evidence>
<sequence>MPIMRLTKGLESVTHDRRGVAMIEFALAAPVILLLGLGGVEIGNYVIANLRVSQIAMAVADNAGRIRTTIDEADVTEIMIGAMKMGEPLSLASKGRIILSDLEQRTTTTGAGGKGSVSASNPNGYRQWFRWQRCAGALSVPSSLGVPTNDAGAPITNLDDKTNDDHGAVETASIIDGVGKAGNQIAAQGGTAVMVAEVVYDYQPIVPVNLITSAIRSLRIKRVVAFNVRERNAFSLHNDGNLTGAKRADCQIYDAAVPTA</sequence>
<dbReference type="Pfam" id="PF07811">
    <property type="entry name" value="TadE"/>
    <property type="match status" value="1"/>
</dbReference>
<evidence type="ECO:0000256" key="1">
    <source>
        <dbReference type="SAM" id="Phobius"/>
    </source>
</evidence>
<evidence type="ECO:0000259" key="2">
    <source>
        <dbReference type="Pfam" id="PF07811"/>
    </source>
</evidence>
<reference evidence="4 6" key="2">
    <citation type="submission" date="2020-12" db="EMBL/GenBank/DDBJ databases">
        <title>FDA dAtabase for Regulatory Grade micrObial Sequences (FDA-ARGOS): Supporting development and validation of Infectious Disease Dx tests.</title>
        <authorList>
            <person name="Sproer C."/>
            <person name="Gronow S."/>
            <person name="Severitt S."/>
            <person name="Schroder I."/>
            <person name="Tallon L."/>
            <person name="Sadzewicz L."/>
            <person name="Zhao X."/>
            <person name="Boylan J."/>
            <person name="Ott S."/>
            <person name="Bowen H."/>
            <person name="Vavikolanu K."/>
            <person name="Mehta A."/>
            <person name="Aluvathingal J."/>
            <person name="Nadendla S."/>
            <person name="Lowell S."/>
            <person name="Myers T."/>
            <person name="Yan Y."/>
            <person name="Sichtig H."/>
        </authorList>
    </citation>
    <scope>NUCLEOTIDE SEQUENCE [LARGE SCALE GENOMIC DNA]</scope>
    <source>
        <strain evidence="4 6">FDAARGOS_881</strain>
    </source>
</reference>
<keyword evidence="1" id="KW-0812">Transmembrane</keyword>
<dbReference type="EMBL" id="CP065713">
    <property type="protein sequence ID" value="QPT09058.1"/>
    <property type="molecule type" value="Genomic_DNA"/>
</dbReference>
<organism evidence="3 5">
    <name type="scientific">Sphingomonas paucimobilis</name>
    <name type="common">Pseudomonas paucimobilis</name>
    <dbReference type="NCBI Taxonomy" id="13689"/>
    <lineage>
        <taxon>Bacteria</taxon>
        <taxon>Pseudomonadati</taxon>
        <taxon>Pseudomonadota</taxon>
        <taxon>Alphaproteobacteria</taxon>
        <taxon>Sphingomonadales</taxon>
        <taxon>Sphingomonadaceae</taxon>
        <taxon>Sphingomonas</taxon>
    </lineage>
</organism>
<dbReference type="AlphaFoldDB" id="A0A411LJN3"/>
<dbReference type="OrthoDB" id="7432392at2"/>
<evidence type="ECO:0000313" key="4">
    <source>
        <dbReference type="EMBL" id="QPT09058.1"/>
    </source>
</evidence>
<dbReference type="InterPro" id="IPR012495">
    <property type="entry name" value="TadE-like_dom"/>
</dbReference>
<keyword evidence="1" id="KW-1133">Transmembrane helix</keyword>
<reference evidence="3 5" key="1">
    <citation type="submission" date="2020-05" db="EMBL/GenBank/DDBJ databases">
        <title>Draft Genome Sequences of Sphingomonas sp. Isolated from the International Space Station.</title>
        <authorList>
            <person name="Bijlani S."/>
            <person name="Singh N.K."/>
            <person name="Mason C.E."/>
            <person name="Wang C.C."/>
            <person name="Venkateswaran K."/>
        </authorList>
    </citation>
    <scope>NUCLEOTIDE SEQUENCE [LARGE SCALE GENOMIC DNA]</scope>
    <source>
        <strain evidence="3 5">FKI-L5-BR-P1</strain>
    </source>
</reference>
<feature type="domain" description="TadE-like" evidence="2">
    <location>
        <begin position="19"/>
        <end position="60"/>
    </location>
</feature>
<evidence type="ECO:0000313" key="3">
    <source>
        <dbReference type="EMBL" id="NNG59559.1"/>
    </source>
</evidence>
<gene>
    <name evidence="3" type="ORF">HKX06_19610</name>
    <name evidence="4" type="ORF">I6G38_01645</name>
</gene>
<protein>
    <submittedName>
        <fullName evidence="3">Pilus assembly protein</fullName>
    </submittedName>
</protein>
<dbReference type="Proteomes" id="UP000594836">
    <property type="component" value="Chromosome"/>
</dbReference>
<name>A0A411LJN3_SPHPI</name>
<evidence type="ECO:0000313" key="6">
    <source>
        <dbReference type="Proteomes" id="UP000594836"/>
    </source>
</evidence>